<dbReference type="Gene3D" id="1.20.58.1690">
    <property type="match status" value="1"/>
</dbReference>
<protein>
    <recommendedName>
        <fullName evidence="3">YARHG domain-containing protein</fullName>
    </recommendedName>
</protein>
<feature type="domain" description="YARHG" evidence="3">
    <location>
        <begin position="117"/>
        <end position="196"/>
    </location>
</feature>
<evidence type="ECO:0000313" key="5">
    <source>
        <dbReference type="Proteomes" id="UP000094580"/>
    </source>
</evidence>
<dbReference type="RefSeq" id="WP_069033803.1">
    <property type="nucleotide sequence ID" value="NZ_MDKC01000013.1"/>
</dbReference>
<feature type="transmembrane region" description="Helical" evidence="2">
    <location>
        <begin position="30"/>
        <end position="52"/>
    </location>
</feature>
<accession>A0ABX2ZUA9</accession>
<dbReference type="Proteomes" id="UP000094580">
    <property type="component" value="Unassembled WGS sequence"/>
</dbReference>
<dbReference type="EMBL" id="MDKC01000013">
    <property type="protein sequence ID" value="ODG92024.1"/>
    <property type="molecule type" value="Genomic_DNA"/>
</dbReference>
<reference evidence="4 5" key="1">
    <citation type="submission" date="2016-07" db="EMBL/GenBank/DDBJ databases">
        <authorList>
            <person name="Townsley L."/>
            <person name="Shank E.A."/>
        </authorList>
    </citation>
    <scope>NUCLEOTIDE SEQUENCE [LARGE SCALE GENOMIC DNA]</scope>
    <source>
        <strain evidence="4 5">CH01</strain>
    </source>
</reference>
<feature type="region of interest" description="Disordered" evidence="1">
    <location>
        <begin position="66"/>
        <end position="119"/>
    </location>
</feature>
<evidence type="ECO:0000256" key="1">
    <source>
        <dbReference type="SAM" id="MobiDB-lite"/>
    </source>
</evidence>
<dbReference type="SMART" id="SM01324">
    <property type="entry name" value="YARHG"/>
    <property type="match status" value="1"/>
</dbReference>
<keyword evidence="2" id="KW-1133">Transmembrane helix</keyword>
<feature type="region of interest" description="Disordered" evidence="1">
    <location>
        <begin position="1"/>
        <end position="22"/>
    </location>
</feature>
<gene>
    <name evidence="4" type="ORF">BED47_05980</name>
</gene>
<keyword evidence="5" id="KW-1185">Reference proteome</keyword>
<evidence type="ECO:0000259" key="3">
    <source>
        <dbReference type="SMART" id="SM01324"/>
    </source>
</evidence>
<comment type="caution">
    <text evidence="4">The sequence shown here is derived from an EMBL/GenBank/DDBJ whole genome shotgun (WGS) entry which is preliminary data.</text>
</comment>
<organism evidence="4 5">
    <name type="scientific">Gottfriedia luciferensis</name>
    <dbReference type="NCBI Taxonomy" id="178774"/>
    <lineage>
        <taxon>Bacteria</taxon>
        <taxon>Bacillati</taxon>
        <taxon>Bacillota</taxon>
        <taxon>Bacilli</taxon>
        <taxon>Bacillales</taxon>
        <taxon>Bacillaceae</taxon>
        <taxon>Gottfriedia</taxon>
    </lineage>
</organism>
<name>A0ABX2ZUA9_9BACI</name>
<keyword evidence="2" id="KW-0472">Membrane</keyword>
<evidence type="ECO:0000256" key="2">
    <source>
        <dbReference type="SAM" id="Phobius"/>
    </source>
</evidence>
<evidence type="ECO:0000313" key="4">
    <source>
        <dbReference type="EMBL" id="ODG92024.1"/>
    </source>
</evidence>
<dbReference type="InterPro" id="IPR025582">
    <property type="entry name" value="YARHG_dom"/>
</dbReference>
<proteinExistence type="predicted"/>
<sequence length="197" mass="22207">MANKAENNVESRSEHRKLKNKDDGLSSKRYFSLILSIAGVLIIGATAIFYVYPKIMNEGNIHPQNASTQAAADKEVKKEAKSEKATETKTKEVAKETTKKEATSKETKVTDEEKQSKDYVLPESNSRKLTNADLIKLAPNELRLARNEIYARHGLVFKSSDLTIYFSSKSWYKPNPAYGGELNDVEKYNLSLIKSRE</sequence>
<dbReference type="Pfam" id="PF13308">
    <property type="entry name" value="YARHG"/>
    <property type="match status" value="1"/>
</dbReference>
<feature type="compositionally biased region" description="Basic and acidic residues" evidence="1">
    <location>
        <begin position="72"/>
        <end position="117"/>
    </location>
</feature>
<dbReference type="InterPro" id="IPR038434">
    <property type="entry name" value="YARHG_sf"/>
</dbReference>
<keyword evidence="2" id="KW-0812">Transmembrane</keyword>